<dbReference type="InterPro" id="IPR024439">
    <property type="entry name" value="RNHCP"/>
</dbReference>
<reference evidence="2 3" key="1">
    <citation type="submission" date="2020-04" db="EMBL/GenBank/DDBJ databases">
        <title>Nesterenkonia sp. nov., isolated from marine sediment.</title>
        <authorList>
            <person name="Zhang G."/>
        </authorList>
    </citation>
    <scope>NUCLEOTIDE SEQUENCE [LARGE SCALE GENOMIC DNA]</scope>
    <source>
        <strain evidence="2 3">MY13</strain>
    </source>
</reference>
<accession>A0A7X8TLT9</accession>
<evidence type="ECO:0000313" key="2">
    <source>
        <dbReference type="EMBL" id="NLS11150.1"/>
    </source>
</evidence>
<gene>
    <name evidence="2" type="ORF">HGQ17_14310</name>
</gene>
<evidence type="ECO:0000313" key="3">
    <source>
        <dbReference type="Proteomes" id="UP000523139"/>
    </source>
</evidence>
<name>A0A7X8TLT9_9MICC</name>
<dbReference type="Proteomes" id="UP000523139">
    <property type="component" value="Unassembled WGS sequence"/>
</dbReference>
<proteinExistence type="predicted"/>
<comment type="caution">
    <text evidence="2">The sequence shown here is derived from an EMBL/GenBank/DDBJ whole genome shotgun (WGS) entry which is preliminary data.</text>
</comment>
<organism evidence="2 3">
    <name type="scientific">Nesterenkonia sedimenti</name>
    <dbReference type="NCBI Taxonomy" id="1463632"/>
    <lineage>
        <taxon>Bacteria</taxon>
        <taxon>Bacillati</taxon>
        <taxon>Actinomycetota</taxon>
        <taxon>Actinomycetes</taxon>
        <taxon>Micrococcales</taxon>
        <taxon>Micrococcaceae</taxon>
        <taxon>Nesterenkonia</taxon>
    </lineage>
</organism>
<protein>
    <submittedName>
        <fullName evidence="2">RNHCP domain-containing protein</fullName>
    </submittedName>
</protein>
<dbReference type="Pfam" id="PF12647">
    <property type="entry name" value="RNHCP"/>
    <property type="match status" value="1"/>
</dbReference>
<dbReference type="AlphaFoldDB" id="A0A7X8TLT9"/>
<sequence>MSYAPSPREVENTGFRCVHCEREVPKHPSGSYRNHCPACLWSKHVDIAPGDRAADCGAAMEPVSVDYSGKKGYILIHRCTRCGAEDRNKLAPDDDRDTFIALQQPPELR</sequence>
<dbReference type="EMBL" id="JABAHY010000025">
    <property type="protein sequence ID" value="NLS11150.1"/>
    <property type="molecule type" value="Genomic_DNA"/>
</dbReference>
<evidence type="ECO:0000259" key="1">
    <source>
        <dbReference type="Pfam" id="PF12647"/>
    </source>
</evidence>
<feature type="domain" description="RNHCP" evidence="1">
    <location>
        <begin position="13"/>
        <end position="98"/>
    </location>
</feature>
<dbReference type="RefSeq" id="WP_168888636.1">
    <property type="nucleotide sequence ID" value="NZ_JABAHY010000025.1"/>
</dbReference>
<keyword evidence="3" id="KW-1185">Reference proteome</keyword>